<organism evidence="3 4">
    <name type="scientific">Luteitalea pratensis</name>
    <dbReference type="NCBI Taxonomy" id="1855912"/>
    <lineage>
        <taxon>Bacteria</taxon>
        <taxon>Pseudomonadati</taxon>
        <taxon>Acidobacteriota</taxon>
        <taxon>Vicinamibacteria</taxon>
        <taxon>Vicinamibacterales</taxon>
        <taxon>Vicinamibacteraceae</taxon>
        <taxon>Luteitalea</taxon>
    </lineage>
</organism>
<dbReference type="STRING" id="1855912.LuPra_01313"/>
<dbReference type="Proteomes" id="UP000076079">
    <property type="component" value="Chromosome"/>
</dbReference>
<feature type="domain" description="Putative restriction endonuclease" evidence="2">
    <location>
        <begin position="17"/>
        <end position="182"/>
    </location>
</feature>
<feature type="compositionally biased region" description="Polar residues" evidence="1">
    <location>
        <begin position="1"/>
        <end position="12"/>
    </location>
</feature>
<sequence>MHRSVDMSSATPLVTAEELERRPRDDSRYELIEGRVVRMSPVGFEHGQIVTRLLVLIQQHLQRQPAGVVLTGVGFKLASQPDTVRAPDVAFVRGERVPSPAPKGFFEGPPDLAVEVRSPEERRSDLQRKVNAYLSAGVPLVVIVDPDDRSATCSRQLARPVTFRSGDRLDLGDVIPGFTCQVSEIFP</sequence>
<evidence type="ECO:0000259" key="2">
    <source>
        <dbReference type="Pfam" id="PF05685"/>
    </source>
</evidence>
<dbReference type="EMBL" id="CP015136">
    <property type="protein sequence ID" value="AMY08125.1"/>
    <property type="molecule type" value="Genomic_DNA"/>
</dbReference>
<dbReference type="InterPro" id="IPR011335">
    <property type="entry name" value="Restrct_endonuc-II-like"/>
</dbReference>
<dbReference type="InterPro" id="IPR008538">
    <property type="entry name" value="Uma2"/>
</dbReference>
<dbReference type="OrthoDB" id="129787at2"/>
<dbReference type="Pfam" id="PF05685">
    <property type="entry name" value="Uma2"/>
    <property type="match status" value="1"/>
</dbReference>
<evidence type="ECO:0000256" key="1">
    <source>
        <dbReference type="SAM" id="MobiDB-lite"/>
    </source>
</evidence>
<dbReference type="Gene3D" id="3.90.1570.10">
    <property type="entry name" value="tt1808, chain A"/>
    <property type="match status" value="1"/>
</dbReference>
<gene>
    <name evidence="3" type="ORF">LuPra_01313</name>
</gene>
<feature type="region of interest" description="Disordered" evidence="1">
    <location>
        <begin position="1"/>
        <end position="21"/>
    </location>
</feature>
<dbReference type="RefSeq" id="WP_110169989.1">
    <property type="nucleotide sequence ID" value="NZ_CP015136.1"/>
</dbReference>
<dbReference type="PANTHER" id="PTHR34107:SF1">
    <property type="entry name" value="SLL0198 PROTEIN"/>
    <property type="match status" value="1"/>
</dbReference>
<proteinExistence type="predicted"/>
<dbReference type="SUPFAM" id="SSF52980">
    <property type="entry name" value="Restriction endonuclease-like"/>
    <property type="match status" value="1"/>
</dbReference>
<reference evidence="3 4" key="1">
    <citation type="journal article" date="2016" name="Genome Announc.">
        <title>First Complete Genome Sequence of a Subdivision 6 Acidobacterium Strain.</title>
        <authorList>
            <person name="Huang S."/>
            <person name="Vieira S."/>
            <person name="Bunk B."/>
            <person name="Riedel T."/>
            <person name="Sproer C."/>
            <person name="Overmann J."/>
        </authorList>
    </citation>
    <scope>NUCLEOTIDE SEQUENCE [LARGE SCALE GENOMIC DNA]</scope>
    <source>
        <strain evidence="4">DSM 100886 HEG_-6_39</strain>
    </source>
</reference>
<dbReference type="PANTHER" id="PTHR34107">
    <property type="entry name" value="SLL0198 PROTEIN-RELATED"/>
    <property type="match status" value="1"/>
</dbReference>
<dbReference type="InterPro" id="IPR012296">
    <property type="entry name" value="Nuclease_put_TT1808"/>
</dbReference>
<name>A0A143PHV5_LUTPR</name>
<protein>
    <recommendedName>
        <fullName evidence="2">Putative restriction endonuclease domain-containing protein</fullName>
    </recommendedName>
</protein>
<accession>A0A143PHV5</accession>
<evidence type="ECO:0000313" key="4">
    <source>
        <dbReference type="Proteomes" id="UP000076079"/>
    </source>
</evidence>
<dbReference type="CDD" id="cd06260">
    <property type="entry name" value="DUF820-like"/>
    <property type="match status" value="1"/>
</dbReference>
<evidence type="ECO:0000313" key="3">
    <source>
        <dbReference type="EMBL" id="AMY08125.1"/>
    </source>
</evidence>
<dbReference type="KEGG" id="abac:LuPra_01313"/>
<reference evidence="4" key="2">
    <citation type="submission" date="2016-04" db="EMBL/GenBank/DDBJ databases">
        <title>First Complete Genome Sequence of a Subdivision 6 Acidobacterium.</title>
        <authorList>
            <person name="Huang S."/>
            <person name="Vieira S."/>
            <person name="Bunk B."/>
            <person name="Riedel T."/>
            <person name="Sproeer C."/>
            <person name="Overmann J."/>
        </authorList>
    </citation>
    <scope>NUCLEOTIDE SEQUENCE [LARGE SCALE GENOMIC DNA]</scope>
    <source>
        <strain evidence="4">DSM 100886 HEG_-6_39</strain>
    </source>
</reference>
<dbReference type="AlphaFoldDB" id="A0A143PHV5"/>
<keyword evidence="4" id="KW-1185">Reference proteome</keyword>